<feature type="compositionally biased region" description="Basic and acidic residues" evidence="1">
    <location>
        <begin position="325"/>
        <end position="335"/>
    </location>
</feature>
<dbReference type="RefSeq" id="WP_200620098.1">
    <property type="nucleotide sequence ID" value="NZ_CAJNAU010000041.1"/>
</dbReference>
<proteinExistence type="predicted"/>
<gene>
    <name evidence="2" type="ORF">R69658_04229</name>
</gene>
<sequence length="345" mass="38083">MKQPAPEYHITLDGRDLTTKIAPELVSLSLSESRGDEADTLDIVVNDSEGKLAIPERGAVLRVSFGWSDTGVVDKGAFTIDEVEHSGAPDILTIRARSASMTKEMGERREASWHGETIGSIVRKIAGRHSLKPAVADALAKILIPHIDQTHESDMSFLTRLSKRYDAVMNVKDSNLLFMPIGHGTSASGKTLASVELTRASGDHHRYHVAERENYAGVRAHYHTTGRAKRKSVVVGGENNHSIKVLPETYATEAEARAAATAELNRTQRSQATMSYTLALGRPDLYPEIPVYLNGFKPVIDDQSWLAKRVLHTLADGGYTTQLDLEMRDDPTSDRHRSHFRKNPK</sequence>
<feature type="region of interest" description="Disordered" evidence="1">
    <location>
        <begin position="325"/>
        <end position="345"/>
    </location>
</feature>
<feature type="compositionally biased region" description="Basic residues" evidence="1">
    <location>
        <begin position="336"/>
        <end position="345"/>
    </location>
</feature>
<organism evidence="2 3">
    <name type="scientific">Paraburkholderia aspalathi</name>
    <dbReference type="NCBI Taxonomy" id="1324617"/>
    <lineage>
        <taxon>Bacteria</taxon>
        <taxon>Pseudomonadati</taxon>
        <taxon>Pseudomonadota</taxon>
        <taxon>Betaproteobacteria</taxon>
        <taxon>Burkholderiales</taxon>
        <taxon>Burkholderiaceae</taxon>
        <taxon>Paraburkholderia</taxon>
    </lineage>
</organism>
<accession>A0ABN7M9D2</accession>
<name>A0ABN7M9D2_9BURK</name>
<evidence type="ECO:0000313" key="2">
    <source>
        <dbReference type="EMBL" id="CAE6784484.1"/>
    </source>
</evidence>
<reference evidence="2 3" key="1">
    <citation type="submission" date="2021-02" db="EMBL/GenBank/DDBJ databases">
        <authorList>
            <person name="Vanwijnsberghe S."/>
        </authorList>
    </citation>
    <scope>NUCLEOTIDE SEQUENCE [LARGE SCALE GENOMIC DNA]</scope>
    <source>
        <strain evidence="2 3">R-69658</strain>
    </source>
</reference>
<evidence type="ECO:0000256" key="1">
    <source>
        <dbReference type="SAM" id="MobiDB-lite"/>
    </source>
</evidence>
<dbReference type="EMBL" id="CAJNAU010000041">
    <property type="protein sequence ID" value="CAE6784484.1"/>
    <property type="molecule type" value="Genomic_DNA"/>
</dbReference>
<dbReference type="Proteomes" id="UP000674425">
    <property type="component" value="Unassembled WGS sequence"/>
</dbReference>
<dbReference type="PANTHER" id="PTHR35862">
    <property type="entry name" value="FELS-2 PROPHAGE PROTEIN"/>
    <property type="match status" value="1"/>
</dbReference>
<dbReference type="Pfam" id="PF05954">
    <property type="entry name" value="Phage_GPD"/>
    <property type="match status" value="1"/>
</dbReference>
<dbReference type="InterPro" id="IPR052726">
    <property type="entry name" value="Phage_Baseplate_Hub"/>
</dbReference>
<protein>
    <recommendedName>
        <fullName evidence="4">Phage protein D</fullName>
    </recommendedName>
</protein>
<dbReference type="PANTHER" id="PTHR35862:SF3">
    <property type="entry name" value="FELS-2 PROPHAGE PROTEIN"/>
    <property type="match status" value="1"/>
</dbReference>
<comment type="caution">
    <text evidence="2">The sequence shown here is derived from an EMBL/GenBank/DDBJ whole genome shotgun (WGS) entry which is preliminary data.</text>
</comment>
<keyword evidence="3" id="KW-1185">Reference proteome</keyword>
<evidence type="ECO:0000313" key="3">
    <source>
        <dbReference type="Proteomes" id="UP000674425"/>
    </source>
</evidence>
<dbReference type="SUPFAM" id="SSF69279">
    <property type="entry name" value="Phage tail proteins"/>
    <property type="match status" value="1"/>
</dbReference>
<evidence type="ECO:0008006" key="4">
    <source>
        <dbReference type="Google" id="ProtNLM"/>
    </source>
</evidence>